<dbReference type="KEGG" id="ocm:CBP12_05480"/>
<sequence>MTTHVNIQAETQAETQAPLTLEQMRIDIARLVNEAPEELELDDNLLDWGLDSMRIFNVSVEWNKTGLELRFADLAETPTLDGWWEIVQRQQRDLAAGKDLLAMANAAGGAR</sequence>
<keyword evidence="3" id="KW-1185">Reference proteome</keyword>
<proteinExistence type="predicted"/>
<dbReference type="SUPFAM" id="SSF47336">
    <property type="entry name" value="ACP-like"/>
    <property type="match status" value="1"/>
</dbReference>
<dbReference type="InterPro" id="IPR009081">
    <property type="entry name" value="PP-bd_ACP"/>
</dbReference>
<dbReference type="Proteomes" id="UP000243793">
    <property type="component" value="Chromosome"/>
</dbReference>
<protein>
    <recommendedName>
        <fullName evidence="1">Carrier domain-containing protein</fullName>
    </recommendedName>
</protein>
<dbReference type="PROSITE" id="PS50075">
    <property type="entry name" value="CARRIER"/>
    <property type="match status" value="1"/>
</dbReference>
<evidence type="ECO:0000313" key="3">
    <source>
        <dbReference type="Proteomes" id="UP000243793"/>
    </source>
</evidence>
<accession>A0A1Y0CWD7</accession>
<evidence type="ECO:0000259" key="1">
    <source>
        <dbReference type="PROSITE" id="PS50075"/>
    </source>
</evidence>
<organism evidence="2 3">
    <name type="scientific">Oceanisphaera avium</name>
    <dbReference type="NCBI Taxonomy" id="1903694"/>
    <lineage>
        <taxon>Bacteria</taxon>
        <taxon>Pseudomonadati</taxon>
        <taxon>Pseudomonadota</taxon>
        <taxon>Gammaproteobacteria</taxon>
        <taxon>Aeromonadales</taxon>
        <taxon>Aeromonadaceae</taxon>
        <taxon>Oceanisphaera</taxon>
    </lineage>
</organism>
<dbReference type="Gene3D" id="1.10.1200.10">
    <property type="entry name" value="ACP-like"/>
    <property type="match status" value="1"/>
</dbReference>
<dbReference type="EMBL" id="CP021376">
    <property type="protein sequence ID" value="ART79670.1"/>
    <property type="molecule type" value="Genomic_DNA"/>
</dbReference>
<feature type="domain" description="Carrier" evidence="1">
    <location>
        <begin position="16"/>
        <end position="91"/>
    </location>
</feature>
<gene>
    <name evidence="2" type="ORF">CBP12_05480</name>
</gene>
<reference evidence="3" key="1">
    <citation type="submission" date="2017-05" db="EMBL/GenBank/DDBJ databases">
        <authorList>
            <person name="Sung H."/>
        </authorList>
    </citation>
    <scope>NUCLEOTIDE SEQUENCE [LARGE SCALE GENOMIC DNA]</scope>
    <source>
        <strain evidence="3">AMac2203</strain>
    </source>
</reference>
<dbReference type="AlphaFoldDB" id="A0A1Y0CWD7"/>
<name>A0A1Y0CWD7_9GAMM</name>
<dbReference type="InterPro" id="IPR036736">
    <property type="entry name" value="ACP-like_sf"/>
</dbReference>
<dbReference type="Pfam" id="PF00550">
    <property type="entry name" value="PP-binding"/>
    <property type="match status" value="1"/>
</dbReference>
<dbReference type="RefSeq" id="WP_086963542.1">
    <property type="nucleotide sequence ID" value="NZ_CP021376.1"/>
</dbReference>
<evidence type="ECO:0000313" key="2">
    <source>
        <dbReference type="EMBL" id="ART79670.1"/>
    </source>
</evidence>
<dbReference type="OrthoDB" id="2455700at2"/>